<keyword evidence="5" id="KW-1185">Reference proteome</keyword>
<sequence length="257" mass="29570">MVKAILFDLDDTLLWDEKSIQSALDATCKIAGEVYSINPVELEMKVRETARGLYASYDTYEFTKKIGINPFEGLWGNFNDDGEDFKRLREIAPEYREKVWTMSLRKMGIDDQEFGQELAETFRAHRKNNPFVFEDTYPVLNHLKDNFQLLLLTNGSPDLQQTKLELSPEIKGYFDHIIVSGEFGSGKPDPEIFDYALSQLDVEREDAMMVGDNLNTDILGANRAEIESVWVNRKQKEHRDIQPSHEIGGLKELLDKL</sequence>
<dbReference type="Gene3D" id="1.20.120.710">
    <property type="entry name" value="Haloacid dehalogenase hydrolase-like domain"/>
    <property type="match status" value="1"/>
</dbReference>
<keyword evidence="1 3" id="KW-0378">Hydrolase</keyword>
<dbReference type="Pfam" id="PF00702">
    <property type="entry name" value="Hydrolase"/>
    <property type="match status" value="1"/>
</dbReference>
<evidence type="ECO:0000313" key="4">
    <source>
        <dbReference type="EMBL" id="SHG19092.1"/>
    </source>
</evidence>
<dbReference type="InterPro" id="IPR051400">
    <property type="entry name" value="HAD-like_hydrolase"/>
</dbReference>
<dbReference type="AlphaFoldDB" id="A0A1M5HTB2"/>
<dbReference type="HAMAP" id="MF_02240">
    <property type="entry name" value="PSP"/>
    <property type="match status" value="1"/>
</dbReference>
<gene>
    <name evidence="4" type="ORF">SAMN05216225_101942</name>
</gene>
<dbReference type="InterPro" id="IPR023214">
    <property type="entry name" value="HAD_sf"/>
</dbReference>
<dbReference type="STRING" id="930117.SAMN05216225_101942"/>
<dbReference type="GO" id="GO:0036424">
    <property type="term" value="F:L-phosphoserine phosphatase activity"/>
    <property type="evidence" value="ECO:0007669"/>
    <property type="project" value="UniProtKB-UniRule"/>
</dbReference>
<comment type="similarity">
    <text evidence="3">Belongs to the HAD-like hydrolase superfamily.</text>
</comment>
<accession>A0A1M5HTB2</accession>
<comment type="cofactor">
    <cofactor evidence="3">
        <name>Mg(2+)</name>
        <dbReference type="ChEBI" id="CHEBI:18420"/>
    </cofactor>
    <cofactor evidence="3">
        <name>Co(2+)</name>
        <dbReference type="ChEBI" id="CHEBI:48828"/>
    </cofactor>
</comment>
<keyword evidence="2 3" id="KW-0460">Magnesium</keyword>
<name>A0A1M5HTB2_9BACI</name>
<dbReference type="GO" id="GO:0006564">
    <property type="term" value="P:L-serine biosynthetic process"/>
    <property type="evidence" value="ECO:0007669"/>
    <property type="project" value="UniProtKB-UniRule"/>
</dbReference>
<dbReference type="EC" id="3.1.3.3" evidence="3"/>
<dbReference type="PANTHER" id="PTHR46470">
    <property type="entry name" value="N-ACYLNEURAMINATE-9-PHOSPHATASE"/>
    <property type="match status" value="1"/>
</dbReference>
<dbReference type="NCBIfam" id="TIGR01509">
    <property type="entry name" value="HAD-SF-IA-v3"/>
    <property type="match status" value="1"/>
</dbReference>
<evidence type="ECO:0000256" key="2">
    <source>
        <dbReference type="ARBA" id="ARBA00022842"/>
    </source>
</evidence>
<keyword evidence="3" id="KW-0170">Cobalt</keyword>
<evidence type="ECO:0000256" key="3">
    <source>
        <dbReference type="HAMAP-Rule" id="MF_02240"/>
    </source>
</evidence>
<comment type="function">
    <text evidence="3">Catalyzes the last step of the phosphorylated serine biosynthetic pathway, i.e. dephosphorylation of O-phospho-L-serine to form L-serine.</text>
</comment>
<evidence type="ECO:0000256" key="1">
    <source>
        <dbReference type="ARBA" id="ARBA00022801"/>
    </source>
</evidence>
<dbReference type="InterPro" id="IPR044266">
    <property type="entry name" value="PSP_YsaA"/>
</dbReference>
<dbReference type="InterPro" id="IPR036412">
    <property type="entry name" value="HAD-like_sf"/>
</dbReference>
<keyword evidence="3" id="KW-0718">Serine biosynthesis</keyword>
<comment type="pathway">
    <text evidence="3">Amino-acid biosynthesis; L-serine biosynthesis; L-serine from 3-phospho-D-glycerate: step 3/3.</text>
</comment>
<dbReference type="Gene3D" id="3.40.50.1000">
    <property type="entry name" value="HAD superfamily/HAD-like"/>
    <property type="match status" value="1"/>
</dbReference>
<comment type="catalytic activity">
    <reaction evidence="3">
        <text>O-phospho-L-serine + H2O = L-serine + phosphate</text>
        <dbReference type="Rhea" id="RHEA:21208"/>
        <dbReference type="ChEBI" id="CHEBI:15377"/>
        <dbReference type="ChEBI" id="CHEBI:33384"/>
        <dbReference type="ChEBI" id="CHEBI:43474"/>
        <dbReference type="ChEBI" id="CHEBI:57524"/>
        <dbReference type="EC" id="3.1.3.3"/>
    </reaction>
</comment>
<organism evidence="4 5">
    <name type="scientific">Ornithinibacillus halophilus</name>
    <dbReference type="NCBI Taxonomy" id="930117"/>
    <lineage>
        <taxon>Bacteria</taxon>
        <taxon>Bacillati</taxon>
        <taxon>Bacillota</taxon>
        <taxon>Bacilli</taxon>
        <taxon>Bacillales</taxon>
        <taxon>Bacillaceae</taxon>
        <taxon>Ornithinibacillus</taxon>
    </lineage>
</organism>
<keyword evidence="3" id="KW-0028">Amino-acid biosynthesis</keyword>
<dbReference type="SFLD" id="SFLDS00003">
    <property type="entry name" value="Haloacid_Dehalogenase"/>
    <property type="match status" value="1"/>
</dbReference>
<comment type="catalytic activity">
    <reaction evidence="3">
        <text>O-phospho-D-serine + H2O = D-serine + phosphate</text>
        <dbReference type="Rhea" id="RHEA:24873"/>
        <dbReference type="ChEBI" id="CHEBI:15377"/>
        <dbReference type="ChEBI" id="CHEBI:35247"/>
        <dbReference type="ChEBI" id="CHEBI:43474"/>
        <dbReference type="ChEBI" id="CHEBI:58680"/>
        <dbReference type="EC" id="3.1.3.3"/>
    </reaction>
</comment>
<dbReference type="InterPro" id="IPR006439">
    <property type="entry name" value="HAD-SF_hydro_IA"/>
</dbReference>
<dbReference type="SFLD" id="SFLDG01129">
    <property type="entry name" value="C1.5:_HAD__Beta-PGM__Phosphata"/>
    <property type="match status" value="1"/>
</dbReference>
<dbReference type="NCBIfam" id="TIGR01549">
    <property type="entry name" value="HAD-SF-IA-v1"/>
    <property type="match status" value="1"/>
</dbReference>
<dbReference type="OrthoDB" id="9809962at2"/>
<dbReference type="Proteomes" id="UP000183988">
    <property type="component" value="Unassembled WGS sequence"/>
</dbReference>
<dbReference type="SUPFAM" id="SSF56784">
    <property type="entry name" value="HAD-like"/>
    <property type="match status" value="1"/>
</dbReference>
<dbReference type="EMBL" id="FQVW01000019">
    <property type="protein sequence ID" value="SHG19092.1"/>
    <property type="molecule type" value="Genomic_DNA"/>
</dbReference>
<dbReference type="SFLD" id="SFLDG01135">
    <property type="entry name" value="C1.5.6:_HAD__Beta-PGM__Phospha"/>
    <property type="match status" value="1"/>
</dbReference>
<reference evidence="4 5" key="1">
    <citation type="submission" date="2016-11" db="EMBL/GenBank/DDBJ databases">
        <authorList>
            <person name="Jaros S."/>
            <person name="Januszkiewicz K."/>
            <person name="Wedrychowicz H."/>
        </authorList>
    </citation>
    <scope>NUCLEOTIDE SEQUENCE [LARGE SCALE GENOMIC DNA]</scope>
    <source>
        <strain evidence="4 5">IBRC-M 10683</strain>
    </source>
</reference>
<evidence type="ECO:0000313" key="5">
    <source>
        <dbReference type="Proteomes" id="UP000183988"/>
    </source>
</evidence>
<dbReference type="RefSeq" id="WP_072890310.1">
    <property type="nucleotide sequence ID" value="NZ_FQVW01000019.1"/>
</dbReference>
<protein>
    <recommendedName>
        <fullName evidence="3">Phosphoserine phosphatase</fullName>
        <shortName evidence="3">PSP</shortName>
        <ecNumber evidence="3">3.1.3.3</ecNumber>
    </recommendedName>
</protein>
<dbReference type="PANTHER" id="PTHR46470:SF3">
    <property type="entry name" value="N-ACYLNEURAMINATE-9-PHOSPHATASE"/>
    <property type="match status" value="1"/>
</dbReference>
<proteinExistence type="inferred from homology"/>